<evidence type="ECO:0000256" key="2">
    <source>
        <dbReference type="SAM" id="Phobius"/>
    </source>
</evidence>
<feature type="non-terminal residue" evidence="3">
    <location>
        <position position="527"/>
    </location>
</feature>
<proteinExistence type="predicted"/>
<dbReference type="InterPro" id="IPR033308">
    <property type="entry name" value="PGAP5/Cdc1/Ted1"/>
</dbReference>
<evidence type="ECO:0000256" key="1">
    <source>
        <dbReference type="ARBA" id="ARBA00023136"/>
    </source>
</evidence>
<evidence type="ECO:0000313" key="3">
    <source>
        <dbReference type="EMBL" id="KAF2857688.1"/>
    </source>
</evidence>
<keyword evidence="4" id="KW-1185">Reference proteome</keyword>
<dbReference type="GO" id="GO:0005783">
    <property type="term" value="C:endoplasmic reticulum"/>
    <property type="evidence" value="ECO:0007669"/>
    <property type="project" value="TreeGrafter"/>
</dbReference>
<protein>
    <submittedName>
        <fullName evidence="3">Uncharacterized protein</fullName>
    </submittedName>
</protein>
<dbReference type="Proteomes" id="UP000799421">
    <property type="component" value="Unassembled WGS sequence"/>
</dbReference>
<accession>A0A6A7BT54</accession>
<dbReference type="PANTHER" id="PTHR13315:SF4">
    <property type="entry name" value="METALLOPHOSPHOESTERASE, ISOFORM E"/>
    <property type="match status" value="1"/>
</dbReference>
<reference evidence="3" key="1">
    <citation type="journal article" date="2020" name="Stud. Mycol.">
        <title>101 Dothideomycetes genomes: a test case for predicting lifestyles and emergence of pathogens.</title>
        <authorList>
            <person name="Haridas S."/>
            <person name="Albert R."/>
            <person name="Binder M."/>
            <person name="Bloem J."/>
            <person name="Labutti K."/>
            <person name="Salamov A."/>
            <person name="Andreopoulos B."/>
            <person name="Baker S."/>
            <person name="Barry K."/>
            <person name="Bills G."/>
            <person name="Bluhm B."/>
            <person name="Cannon C."/>
            <person name="Castanera R."/>
            <person name="Culley D."/>
            <person name="Daum C."/>
            <person name="Ezra D."/>
            <person name="Gonzalez J."/>
            <person name="Henrissat B."/>
            <person name="Kuo A."/>
            <person name="Liang C."/>
            <person name="Lipzen A."/>
            <person name="Lutzoni F."/>
            <person name="Magnuson J."/>
            <person name="Mondo S."/>
            <person name="Nolan M."/>
            <person name="Ohm R."/>
            <person name="Pangilinan J."/>
            <person name="Park H.-J."/>
            <person name="Ramirez L."/>
            <person name="Alfaro M."/>
            <person name="Sun H."/>
            <person name="Tritt A."/>
            <person name="Yoshinaga Y."/>
            <person name="Zwiers L.-H."/>
            <person name="Turgeon B."/>
            <person name="Goodwin S."/>
            <person name="Spatafora J."/>
            <person name="Crous P."/>
            <person name="Grigoriev I."/>
        </authorList>
    </citation>
    <scope>NUCLEOTIDE SEQUENCE</scope>
    <source>
        <strain evidence="3">CBS 480.64</strain>
    </source>
</reference>
<dbReference type="OrthoDB" id="5977743at2759"/>
<dbReference type="GO" id="GO:0006506">
    <property type="term" value="P:GPI anchor biosynthetic process"/>
    <property type="evidence" value="ECO:0007669"/>
    <property type="project" value="InterPro"/>
</dbReference>
<feature type="non-terminal residue" evidence="3">
    <location>
        <position position="1"/>
    </location>
</feature>
<gene>
    <name evidence="3" type="ORF">K470DRAFT_203277</name>
</gene>
<dbReference type="GO" id="GO:0016020">
    <property type="term" value="C:membrane"/>
    <property type="evidence" value="ECO:0007669"/>
    <property type="project" value="GOC"/>
</dbReference>
<dbReference type="AlphaFoldDB" id="A0A6A7BT54"/>
<keyword evidence="2" id="KW-0812">Transmembrane</keyword>
<keyword evidence="1 2" id="KW-0472">Membrane</keyword>
<dbReference type="InterPro" id="IPR029052">
    <property type="entry name" value="Metallo-depent_PP-like"/>
</dbReference>
<evidence type="ECO:0000313" key="4">
    <source>
        <dbReference type="Proteomes" id="UP000799421"/>
    </source>
</evidence>
<dbReference type="SUPFAM" id="SSF56300">
    <property type="entry name" value="Metallo-dependent phosphatases"/>
    <property type="match status" value="1"/>
</dbReference>
<dbReference type="PANTHER" id="PTHR13315">
    <property type="entry name" value="METALLO PHOSPHOESTERASE RELATED"/>
    <property type="match status" value="1"/>
</dbReference>
<dbReference type="EMBL" id="MU006031">
    <property type="protein sequence ID" value="KAF2857688.1"/>
    <property type="molecule type" value="Genomic_DNA"/>
</dbReference>
<name>A0A6A7BT54_9PEZI</name>
<keyword evidence="2" id="KW-1133">Transmembrane helix</keyword>
<organism evidence="3 4">
    <name type="scientific">Piedraia hortae CBS 480.64</name>
    <dbReference type="NCBI Taxonomy" id="1314780"/>
    <lineage>
        <taxon>Eukaryota</taxon>
        <taxon>Fungi</taxon>
        <taxon>Dikarya</taxon>
        <taxon>Ascomycota</taxon>
        <taxon>Pezizomycotina</taxon>
        <taxon>Dothideomycetes</taxon>
        <taxon>Dothideomycetidae</taxon>
        <taxon>Capnodiales</taxon>
        <taxon>Piedraiaceae</taxon>
        <taxon>Piedraia</taxon>
    </lineage>
</organism>
<feature type="transmembrane region" description="Helical" evidence="2">
    <location>
        <begin position="493"/>
        <end position="520"/>
    </location>
</feature>
<sequence length="527" mass="59268">LLAILWVLTLTWGERRTFPSHINPCAWHNWETWPQDSKPHHILVISDPQLVDPHTYPGRPWPLSALTVAYTDRYMTRAFRGLNKNLDPDSVIFLGDLLDGGREWATEKIRMDGVAKRSVGSYRQALAAPHKERVRKEDHFLDEKGRDIKEFVHGEGGRWAKWGQRQWDRDYARLGNIFFSPEQMYPDADRKAVPYKEVVTKEFNVLNGAEMVSDMEYATFGRKQRRMLTSLPGNHDVGFGKGVQLAVRDRFLSRFGETNRVDVIGNHTFVSLDTPSLSAAGQFQLRGGESTTEDIEAGKHIWEPTMGFLEGLKGAVDGEVGRVVGEFYSRERRKFEHRVVGASRGGDGGGRRDATAPELPVVLLTHIPLYREPGTKCGPLRERGTSISISGGYQYQNVVTKTLSQTIVSKVAEAGDLVQVFSGDDHDYCDVRHSHNGKTFREITVKSFSWAMGVRVPAVQLLSLWNPVDEHGKTIGTPLPTIQTRMCLLPDQLGIFIVYAKVLGFTVVILLLRVAVVGFLETDTQEE</sequence>